<dbReference type="InterPro" id="IPR020596">
    <property type="entry name" value="rRNA_Ade_Mease_Trfase_CS"/>
</dbReference>
<dbReference type="EMBL" id="NOWF01000005">
    <property type="protein sequence ID" value="OYD07738.1"/>
    <property type="molecule type" value="Genomic_DNA"/>
</dbReference>
<protein>
    <recommendedName>
        <fullName evidence="1">DNA methylase adenine-specific domain-containing protein</fullName>
    </recommendedName>
</protein>
<dbReference type="OrthoDB" id="9815272at2"/>
<gene>
    <name evidence="2" type="ORF">CHM34_09715</name>
</gene>
<sequence length="151" mass="17290">MDKTTNITPTEYADYLGEKYNKTISKGHKKTNAQYFSPVEVARYMASLINKNADHNVKILDPGSGSGVLSCALCEELCNLGVRSIELDLYEIDKNIFPYLENSMEYLERYITEKDVNIKINIINKDFILDNAVALINPDWSMDNQTFMLYL</sequence>
<name>A0A235B604_9BACL</name>
<organism evidence="2 3">
    <name type="scientific">Paludifilum halophilum</name>
    <dbReference type="NCBI Taxonomy" id="1642702"/>
    <lineage>
        <taxon>Bacteria</taxon>
        <taxon>Bacillati</taxon>
        <taxon>Bacillota</taxon>
        <taxon>Bacilli</taxon>
        <taxon>Bacillales</taxon>
        <taxon>Thermoactinomycetaceae</taxon>
        <taxon>Paludifilum</taxon>
    </lineage>
</organism>
<dbReference type="SUPFAM" id="SSF53335">
    <property type="entry name" value="S-adenosyl-L-methionine-dependent methyltransferases"/>
    <property type="match status" value="1"/>
</dbReference>
<evidence type="ECO:0000313" key="3">
    <source>
        <dbReference type="Proteomes" id="UP000215459"/>
    </source>
</evidence>
<dbReference type="Pfam" id="PF02384">
    <property type="entry name" value="N6_Mtase"/>
    <property type="match status" value="1"/>
</dbReference>
<accession>A0A235B604</accession>
<dbReference type="InterPro" id="IPR029063">
    <property type="entry name" value="SAM-dependent_MTases_sf"/>
</dbReference>
<dbReference type="RefSeq" id="WP_094264408.1">
    <property type="nucleotide sequence ID" value="NZ_NOWF01000005.1"/>
</dbReference>
<dbReference type="GO" id="GO:0000179">
    <property type="term" value="F:rRNA (adenine-N6,N6-)-dimethyltransferase activity"/>
    <property type="evidence" value="ECO:0007669"/>
    <property type="project" value="InterPro"/>
</dbReference>
<dbReference type="AlphaFoldDB" id="A0A235B604"/>
<dbReference type="InterPro" id="IPR003356">
    <property type="entry name" value="DNA_methylase_A-5"/>
</dbReference>
<dbReference type="Proteomes" id="UP000215459">
    <property type="component" value="Unassembled WGS sequence"/>
</dbReference>
<comment type="caution">
    <text evidence="2">The sequence shown here is derived from an EMBL/GenBank/DDBJ whole genome shotgun (WGS) entry which is preliminary data.</text>
</comment>
<reference evidence="2 3" key="1">
    <citation type="submission" date="2017-07" db="EMBL/GenBank/DDBJ databases">
        <title>The genome sequence of Paludifilum halophilum highlights mechanisms for microbial adaptation to high salt environemnts.</title>
        <authorList>
            <person name="Belbahri L."/>
        </authorList>
    </citation>
    <scope>NUCLEOTIDE SEQUENCE [LARGE SCALE GENOMIC DNA]</scope>
    <source>
        <strain evidence="2 3">DSM 102817</strain>
    </source>
</reference>
<dbReference type="GO" id="GO:0003677">
    <property type="term" value="F:DNA binding"/>
    <property type="evidence" value="ECO:0007669"/>
    <property type="project" value="InterPro"/>
</dbReference>
<proteinExistence type="predicted"/>
<evidence type="ECO:0000313" key="2">
    <source>
        <dbReference type="EMBL" id="OYD07738.1"/>
    </source>
</evidence>
<keyword evidence="3" id="KW-1185">Reference proteome</keyword>
<dbReference type="PROSITE" id="PS01131">
    <property type="entry name" value="RRNA_A_DIMETH"/>
    <property type="match status" value="1"/>
</dbReference>
<feature type="domain" description="DNA methylase adenine-specific" evidence="1">
    <location>
        <begin position="13"/>
        <end position="121"/>
    </location>
</feature>
<evidence type="ECO:0000259" key="1">
    <source>
        <dbReference type="Pfam" id="PF02384"/>
    </source>
</evidence>
<dbReference type="Gene3D" id="3.40.50.150">
    <property type="entry name" value="Vaccinia Virus protein VP39"/>
    <property type="match status" value="1"/>
</dbReference>